<evidence type="ECO:0000313" key="2">
    <source>
        <dbReference type="EMBL" id="WOL07132.1"/>
    </source>
</evidence>
<evidence type="ECO:0000256" key="1">
    <source>
        <dbReference type="SAM" id="MobiDB-lite"/>
    </source>
</evidence>
<proteinExistence type="predicted"/>
<gene>
    <name evidence="2" type="ORF">Cni_G15869</name>
</gene>
<protein>
    <submittedName>
        <fullName evidence="2">Uncharacterized protein</fullName>
    </submittedName>
</protein>
<name>A0AAQ3KF54_9LILI</name>
<sequence length="126" mass="13886">MSHRRPTVRGHASCFTSHDAIARGLLESPTPEVTPDTAPTPSLDAASPRMTLLHPGARYSNEKMRQIIATPIMVWPGLFSSLVVSREREVGYHWLLAACNTSGNMLPLVVRESGGRRKRVRRRGSG</sequence>
<reference evidence="2 3" key="1">
    <citation type="submission" date="2023-10" db="EMBL/GenBank/DDBJ databases">
        <title>Chromosome-scale genome assembly provides insights into flower coloration mechanisms of Canna indica.</title>
        <authorList>
            <person name="Li C."/>
        </authorList>
    </citation>
    <scope>NUCLEOTIDE SEQUENCE [LARGE SCALE GENOMIC DNA]</scope>
    <source>
        <tissue evidence="2">Flower</tissue>
    </source>
</reference>
<evidence type="ECO:0000313" key="3">
    <source>
        <dbReference type="Proteomes" id="UP001327560"/>
    </source>
</evidence>
<feature type="region of interest" description="Disordered" evidence="1">
    <location>
        <begin position="26"/>
        <end position="48"/>
    </location>
</feature>
<dbReference type="AlphaFoldDB" id="A0AAQ3KF54"/>
<organism evidence="2 3">
    <name type="scientific">Canna indica</name>
    <name type="common">Indian-shot</name>
    <dbReference type="NCBI Taxonomy" id="4628"/>
    <lineage>
        <taxon>Eukaryota</taxon>
        <taxon>Viridiplantae</taxon>
        <taxon>Streptophyta</taxon>
        <taxon>Embryophyta</taxon>
        <taxon>Tracheophyta</taxon>
        <taxon>Spermatophyta</taxon>
        <taxon>Magnoliopsida</taxon>
        <taxon>Liliopsida</taxon>
        <taxon>Zingiberales</taxon>
        <taxon>Cannaceae</taxon>
        <taxon>Canna</taxon>
    </lineage>
</organism>
<keyword evidence="3" id="KW-1185">Reference proteome</keyword>
<dbReference type="EMBL" id="CP136894">
    <property type="protein sequence ID" value="WOL07132.1"/>
    <property type="molecule type" value="Genomic_DNA"/>
</dbReference>
<dbReference type="Proteomes" id="UP001327560">
    <property type="component" value="Chromosome 5"/>
</dbReference>
<accession>A0AAQ3KF54</accession>